<evidence type="ECO:0000313" key="2">
    <source>
        <dbReference type="EMBL" id="TQM74457.1"/>
    </source>
</evidence>
<feature type="transmembrane region" description="Helical" evidence="1">
    <location>
        <begin position="87"/>
        <end position="119"/>
    </location>
</feature>
<dbReference type="Pfam" id="PF14017">
    <property type="entry name" value="DUF4233"/>
    <property type="match status" value="1"/>
</dbReference>
<keyword evidence="3" id="KW-1185">Reference proteome</keyword>
<protein>
    <submittedName>
        <fullName evidence="2">Uncharacterized protein DUF4233</fullName>
    </submittedName>
</protein>
<gene>
    <name evidence="2" type="ORF">FHX40_1133</name>
</gene>
<feature type="transmembrane region" description="Helical" evidence="1">
    <location>
        <begin position="55"/>
        <end position="75"/>
    </location>
</feature>
<keyword evidence="1" id="KW-0472">Membrane</keyword>
<sequence>MTKSDRRGLLGAVLTGRVTVTPGMRRLGSGVLGMESIVLGLVTPVAIVLEGVPPAVAAPVCLGLALFALVLIGFLRKPLAYTLGTVLQVLAVATGFLVSAMFFLGVLFMALWFTAIFIAHRVEGVTSR</sequence>
<dbReference type="AlphaFoldDB" id="A0A543IV54"/>
<feature type="transmembrane region" description="Helical" evidence="1">
    <location>
        <begin position="27"/>
        <end position="49"/>
    </location>
</feature>
<reference evidence="2 3" key="1">
    <citation type="submission" date="2019-06" db="EMBL/GenBank/DDBJ databases">
        <title>Sequencing the genomes of 1000 actinobacteria strains.</title>
        <authorList>
            <person name="Klenk H.-P."/>
        </authorList>
    </citation>
    <scope>NUCLEOTIDE SEQUENCE [LARGE SCALE GENOMIC DNA]</scope>
    <source>
        <strain evidence="2 3">DSM 43186</strain>
    </source>
</reference>
<name>A0A543IV54_9ACTN</name>
<keyword evidence="1" id="KW-1133">Transmembrane helix</keyword>
<accession>A0A543IV54</accession>
<comment type="caution">
    <text evidence="2">The sequence shown here is derived from an EMBL/GenBank/DDBJ whole genome shotgun (WGS) entry which is preliminary data.</text>
</comment>
<dbReference type="InterPro" id="IPR025327">
    <property type="entry name" value="DUF4233"/>
</dbReference>
<dbReference type="RefSeq" id="WP_142258627.1">
    <property type="nucleotide sequence ID" value="NZ_BMPV01000003.1"/>
</dbReference>
<dbReference type="EMBL" id="VFPQ01000001">
    <property type="protein sequence ID" value="TQM74457.1"/>
    <property type="molecule type" value="Genomic_DNA"/>
</dbReference>
<organism evidence="2 3">
    <name type="scientific">Thermopolyspora flexuosa</name>
    <dbReference type="NCBI Taxonomy" id="103836"/>
    <lineage>
        <taxon>Bacteria</taxon>
        <taxon>Bacillati</taxon>
        <taxon>Actinomycetota</taxon>
        <taxon>Actinomycetes</taxon>
        <taxon>Streptosporangiales</taxon>
        <taxon>Streptosporangiaceae</taxon>
        <taxon>Thermopolyspora</taxon>
    </lineage>
</organism>
<keyword evidence="1" id="KW-0812">Transmembrane</keyword>
<proteinExistence type="predicted"/>
<dbReference type="OrthoDB" id="3267755at2"/>
<dbReference type="Proteomes" id="UP000319213">
    <property type="component" value="Unassembled WGS sequence"/>
</dbReference>
<evidence type="ECO:0000256" key="1">
    <source>
        <dbReference type="SAM" id="Phobius"/>
    </source>
</evidence>
<evidence type="ECO:0000313" key="3">
    <source>
        <dbReference type="Proteomes" id="UP000319213"/>
    </source>
</evidence>